<accession>A0A0D2XJ72</accession>
<dbReference type="STRING" id="426428.A0A0D2XJ72"/>
<evidence type="ECO:0008006" key="3">
    <source>
        <dbReference type="Google" id="ProtNLM"/>
    </source>
</evidence>
<reference evidence="2" key="1">
    <citation type="journal article" date="2012" name="Mol. Plant Microbe Interact.">
        <title>A highly conserved effector in Fusarium oxysporum is required for full virulence on Arabidopsis.</title>
        <authorList>
            <person name="Thatcher L.F."/>
            <person name="Gardiner D.M."/>
            <person name="Kazan K."/>
            <person name="Manners J."/>
        </authorList>
    </citation>
    <scope>NUCLEOTIDE SEQUENCE [LARGE SCALE GENOMIC DNA]</scope>
    <source>
        <strain evidence="2">Fo5176</strain>
    </source>
</reference>
<dbReference type="PANTHER" id="PTHR33112:SF16">
    <property type="entry name" value="HETEROKARYON INCOMPATIBILITY DOMAIN-CONTAINING PROTEIN"/>
    <property type="match status" value="1"/>
</dbReference>
<evidence type="ECO:0000313" key="2">
    <source>
        <dbReference type="Proteomes" id="UP000002489"/>
    </source>
</evidence>
<reference evidence="1" key="2">
    <citation type="submission" date="2025-08" db="UniProtKB">
        <authorList>
            <consortium name="EnsemblFungi"/>
        </authorList>
    </citation>
    <scope>IDENTIFICATION</scope>
    <source>
        <strain evidence="1">4287 / CBS 123668 / FGSC 9935 / NRRL 34936</strain>
    </source>
</reference>
<dbReference type="Proteomes" id="UP000002489">
    <property type="component" value="Unassembled WGS sequence"/>
</dbReference>
<organism evidence="1 2">
    <name type="scientific">Fusarium oxysporum (strain Fo5176)</name>
    <name type="common">Fusarium vascular wilt</name>
    <dbReference type="NCBI Taxonomy" id="660025"/>
    <lineage>
        <taxon>Eukaryota</taxon>
        <taxon>Fungi</taxon>
        <taxon>Dikarya</taxon>
        <taxon>Ascomycota</taxon>
        <taxon>Pezizomycotina</taxon>
        <taxon>Sordariomycetes</taxon>
        <taxon>Hypocreomycetidae</taxon>
        <taxon>Hypocreales</taxon>
        <taxon>Nectriaceae</taxon>
        <taxon>Fusarium</taxon>
        <taxon>Fusarium oxysporum species complex</taxon>
    </lineage>
</organism>
<name>A0A0D2XJ72_FUSOF</name>
<proteinExistence type="predicted"/>
<dbReference type="EnsemblFungi" id="FOXG_03981T0">
    <property type="protein sequence ID" value="FOXG_03981P0"/>
    <property type="gene ID" value="FOXG_03981"/>
</dbReference>
<sequence>MNQYSSKANRQNTQGLWLSTFILIPLHMRSVKRLFSYIQLMVGYDSPADWEREASRMAQVYANAYVTIFADAAPDSISGFLSPPPRKAPQRSVCECECSATSLRTLRTTSVMKHFLHPQDPDVSLAEANWRSEIVPAYTELDLTFATDRLPAIQGLANATQRLRSNDEYISGLWRKTIKADLLWYRNAADGNNRRIKDGGAPTWSWGSVTGPIYYTDRVTPSDSNLQILDIITSEEQAPVLVVRGHLVKVKLDDPYSDNVSLGPDDELRVEWDCVGGLPKSNKTSQYFLVFEADDGGPFGLLLNVDRTDPPAQQFRRVGYVHGHSISKWRRSWGSGGWVSSPASSASDTSGGIWEDASRDGAREWVDEIFKGEPTTFRLI</sequence>
<protein>
    <recommendedName>
        <fullName evidence="3">Heterokaryon incompatibility domain-containing protein</fullName>
    </recommendedName>
</protein>
<dbReference type="AlphaFoldDB" id="A0A0D2XJ72"/>
<evidence type="ECO:0000313" key="1">
    <source>
        <dbReference type="EnsemblFungi" id="FOXG_03981P0"/>
    </source>
</evidence>
<dbReference type="PANTHER" id="PTHR33112">
    <property type="entry name" value="DOMAIN PROTEIN, PUTATIVE-RELATED"/>
    <property type="match status" value="1"/>
</dbReference>